<protein>
    <submittedName>
        <fullName evidence="2 4">Uncharacterized protein</fullName>
    </submittedName>
</protein>
<evidence type="ECO:0000313" key="2">
    <source>
        <dbReference type="EMBL" id="VDN08074.1"/>
    </source>
</evidence>
<dbReference type="WBParaSite" id="TCLT_0001039601-mRNA-1">
    <property type="protein sequence ID" value="TCLT_0001039601-mRNA-1"/>
    <property type="gene ID" value="TCLT_0001039601"/>
</dbReference>
<organism evidence="4">
    <name type="scientific">Thelazia callipaeda</name>
    <name type="common">Oriental eyeworm</name>
    <name type="synonym">Parasitic nematode</name>
    <dbReference type="NCBI Taxonomy" id="103827"/>
    <lineage>
        <taxon>Eukaryota</taxon>
        <taxon>Metazoa</taxon>
        <taxon>Ecdysozoa</taxon>
        <taxon>Nematoda</taxon>
        <taxon>Chromadorea</taxon>
        <taxon>Rhabditida</taxon>
        <taxon>Spirurina</taxon>
        <taxon>Spiruromorpha</taxon>
        <taxon>Thelazioidea</taxon>
        <taxon>Thelaziidae</taxon>
        <taxon>Thelazia</taxon>
    </lineage>
</organism>
<proteinExistence type="predicted"/>
<reference evidence="2 3" key="2">
    <citation type="submission" date="2018-11" db="EMBL/GenBank/DDBJ databases">
        <authorList>
            <consortium name="Pathogen Informatics"/>
        </authorList>
    </citation>
    <scope>NUCLEOTIDE SEQUENCE [LARGE SCALE GENOMIC DNA]</scope>
</reference>
<sequence>MEERIESIGENEKINICVIKLQAEIRYYLQSIALNRKTKNMECIKILQKNIRHWQKNYEDAWYQMYGHIRPRLKRTKMREMIEKMQKQMVLLEEKMMKENDEYDSFQQKISEIESEKQKLMDQLEMVKSGATTVEERLSAAKNANNELQKMLNDANNLLTKQENETSEVIGIYFLFM</sequence>
<keyword evidence="1" id="KW-0175">Coiled coil</keyword>
<reference evidence="4" key="1">
    <citation type="submission" date="2017-02" db="UniProtKB">
        <authorList>
            <consortium name="WormBaseParasite"/>
        </authorList>
    </citation>
    <scope>IDENTIFICATION</scope>
</reference>
<feature type="coiled-coil region" evidence="1">
    <location>
        <begin position="75"/>
        <end position="165"/>
    </location>
</feature>
<keyword evidence="3" id="KW-1185">Reference proteome</keyword>
<dbReference type="AlphaFoldDB" id="A0A0N5DB34"/>
<dbReference type="SUPFAM" id="SSF90257">
    <property type="entry name" value="Myosin rod fragments"/>
    <property type="match status" value="1"/>
</dbReference>
<dbReference type="Proteomes" id="UP000276776">
    <property type="component" value="Unassembled WGS sequence"/>
</dbReference>
<dbReference type="Gene3D" id="1.20.5.340">
    <property type="match status" value="1"/>
</dbReference>
<gene>
    <name evidence="2" type="ORF">TCLT_LOCUS10385</name>
</gene>
<name>A0A0N5DB34_THECL</name>
<accession>A0A0N5DB34</accession>
<dbReference type="EMBL" id="UYYF01005084">
    <property type="protein sequence ID" value="VDN08074.1"/>
    <property type="molecule type" value="Genomic_DNA"/>
</dbReference>
<dbReference type="OrthoDB" id="6108017at2759"/>
<dbReference type="Gene3D" id="4.10.270.10">
    <property type="entry name" value="Myosin, subunit A"/>
    <property type="match status" value="1"/>
</dbReference>
<evidence type="ECO:0000313" key="4">
    <source>
        <dbReference type="WBParaSite" id="TCLT_0001039601-mRNA-1"/>
    </source>
</evidence>
<dbReference type="STRING" id="103827.A0A0N5DB34"/>
<evidence type="ECO:0000256" key="1">
    <source>
        <dbReference type="SAM" id="Coils"/>
    </source>
</evidence>
<evidence type="ECO:0000313" key="3">
    <source>
        <dbReference type="Proteomes" id="UP000276776"/>
    </source>
</evidence>